<dbReference type="Proteomes" id="UP000502035">
    <property type="component" value="Chromosome"/>
</dbReference>
<proteinExistence type="predicted"/>
<dbReference type="AlphaFoldDB" id="A0A6G7YBK4"/>
<keyword evidence="2" id="KW-1185">Reference proteome</keyword>
<evidence type="ECO:0000313" key="1">
    <source>
        <dbReference type="EMBL" id="QIK74284.1"/>
    </source>
</evidence>
<reference evidence="1 2" key="1">
    <citation type="submission" date="2020-03" db="EMBL/GenBank/DDBJ databases">
        <title>Nocardioides sp. nov., isolated from fish.</title>
        <authorList>
            <person name="Hyun D.-W."/>
            <person name="Bae J.-W."/>
        </authorList>
    </citation>
    <scope>NUCLEOTIDE SEQUENCE [LARGE SCALE GENOMIC DNA]</scope>
    <source>
        <strain evidence="1 2">HDW12A</strain>
    </source>
</reference>
<accession>A0A6G7YBK4</accession>
<gene>
    <name evidence="1" type="ORF">G7071_01360</name>
</gene>
<evidence type="ECO:0000313" key="2">
    <source>
        <dbReference type="Proteomes" id="UP000502035"/>
    </source>
</evidence>
<dbReference type="EMBL" id="CP049866">
    <property type="protein sequence ID" value="QIK74284.1"/>
    <property type="molecule type" value="Genomic_DNA"/>
</dbReference>
<sequence length="119" mass="12996">MLGLRAVDAETVRIAPEVVGEKLTWATRSRKVIAWVGVDALDEFEDLDFVPVDVEGTNPPRKWTTRVRPDLFVVEAQTGHPEPCDLLYVSTEGLPGDAALEVADVLRVTFGPGEDVTPP</sequence>
<protein>
    <submittedName>
        <fullName evidence="1">Uncharacterized protein</fullName>
    </submittedName>
</protein>
<dbReference type="RefSeq" id="WP_166313972.1">
    <property type="nucleotide sequence ID" value="NZ_CP049866.1"/>
</dbReference>
<organism evidence="1 2">
    <name type="scientific">Nocardioides piscis</name>
    <dbReference type="NCBI Taxonomy" id="2714938"/>
    <lineage>
        <taxon>Bacteria</taxon>
        <taxon>Bacillati</taxon>
        <taxon>Actinomycetota</taxon>
        <taxon>Actinomycetes</taxon>
        <taxon>Propionibacteriales</taxon>
        <taxon>Nocardioidaceae</taxon>
        <taxon>Nocardioides</taxon>
    </lineage>
</organism>
<name>A0A6G7YBK4_9ACTN</name>
<dbReference type="KEGG" id="npi:G7071_01360"/>